<dbReference type="Proteomes" id="UP000235392">
    <property type="component" value="Unassembled WGS sequence"/>
</dbReference>
<feature type="region of interest" description="Disordered" evidence="1">
    <location>
        <begin position="22"/>
        <end position="58"/>
    </location>
</feature>
<gene>
    <name evidence="2" type="ORF">PCASD_17897</name>
</gene>
<name>A0A2N5U942_9BASI</name>
<reference evidence="2 3" key="1">
    <citation type="submission" date="2017-11" db="EMBL/GenBank/DDBJ databases">
        <title>De novo assembly and phasing of dikaryotic genomes from two isolates of Puccinia coronata f. sp. avenae, the causal agent of oat crown rust.</title>
        <authorList>
            <person name="Miller M.E."/>
            <person name="Zhang Y."/>
            <person name="Omidvar V."/>
            <person name="Sperschneider J."/>
            <person name="Schwessinger B."/>
            <person name="Raley C."/>
            <person name="Palmer J.M."/>
            <person name="Garnica D."/>
            <person name="Upadhyaya N."/>
            <person name="Rathjen J."/>
            <person name="Taylor J.M."/>
            <person name="Park R.F."/>
            <person name="Dodds P.N."/>
            <person name="Hirsch C.D."/>
            <person name="Kianian S.F."/>
            <person name="Figueroa M."/>
        </authorList>
    </citation>
    <scope>NUCLEOTIDE SEQUENCE [LARGE SCALE GENOMIC DNA]</scope>
    <source>
        <strain evidence="2">12SD80</strain>
    </source>
</reference>
<evidence type="ECO:0000256" key="1">
    <source>
        <dbReference type="SAM" id="MobiDB-lite"/>
    </source>
</evidence>
<dbReference type="EMBL" id="PGCI01000201">
    <property type="protein sequence ID" value="PLW34254.1"/>
    <property type="molecule type" value="Genomic_DNA"/>
</dbReference>
<dbReference type="AlphaFoldDB" id="A0A2N5U942"/>
<organism evidence="2 3">
    <name type="scientific">Puccinia coronata f. sp. avenae</name>
    <dbReference type="NCBI Taxonomy" id="200324"/>
    <lineage>
        <taxon>Eukaryota</taxon>
        <taxon>Fungi</taxon>
        <taxon>Dikarya</taxon>
        <taxon>Basidiomycota</taxon>
        <taxon>Pucciniomycotina</taxon>
        <taxon>Pucciniomycetes</taxon>
        <taxon>Pucciniales</taxon>
        <taxon>Pucciniaceae</taxon>
        <taxon>Puccinia</taxon>
    </lineage>
</organism>
<sequence>MESGLPLFNSGVPLDMEGGFSALKNPSRHGPTATGSTFNTNRGTTTPLAPPPKVDKGMLKEQYCTRIEDLPEDEEEEHPQQHQNQYQHLNPFHQEPIQYQRWATTLNYATQPLGVSVAAPEFGIFCVALARS</sequence>
<accession>A0A2N5U942</accession>
<evidence type="ECO:0000313" key="3">
    <source>
        <dbReference type="Proteomes" id="UP000235392"/>
    </source>
</evidence>
<proteinExistence type="predicted"/>
<feature type="compositionally biased region" description="Polar residues" evidence="1">
    <location>
        <begin position="33"/>
        <end position="47"/>
    </location>
</feature>
<protein>
    <submittedName>
        <fullName evidence="2">Uncharacterized protein</fullName>
    </submittedName>
</protein>
<comment type="caution">
    <text evidence="2">The sequence shown here is derived from an EMBL/GenBank/DDBJ whole genome shotgun (WGS) entry which is preliminary data.</text>
</comment>
<evidence type="ECO:0000313" key="2">
    <source>
        <dbReference type="EMBL" id="PLW34254.1"/>
    </source>
</evidence>